<dbReference type="KEGG" id="ark:D6B99_10980"/>
<comment type="function">
    <text evidence="3 4">Participates actively in the response to hyperosmotic and heat shock by preventing the aggregation of stress-denatured proteins, in association with DnaK and GrpE. It is the nucleotide exchange factor for DnaK and may function as a thermosensor. Unfolded proteins bind initially to DnaJ; upon interaction with the DnaJ-bound protein, DnaK hydrolyzes its bound ATP, resulting in the formation of a stable complex. GrpE releases ADP from DnaK; ATP binding to DnaK triggers the release of the substrate protein, thus completing the reaction cycle. Several rounds of ATP-dependent interactions between DnaJ, DnaK and GrpE are required for fully efficient folding.</text>
</comment>
<evidence type="ECO:0000256" key="5">
    <source>
        <dbReference type="RuleBase" id="RU004478"/>
    </source>
</evidence>
<evidence type="ECO:0000313" key="7">
    <source>
        <dbReference type="EMBL" id="AYD48066.1"/>
    </source>
</evidence>
<dbReference type="GO" id="GO:0000774">
    <property type="term" value="F:adenyl-nucleotide exchange factor activity"/>
    <property type="evidence" value="ECO:0007669"/>
    <property type="project" value="InterPro"/>
</dbReference>
<evidence type="ECO:0000256" key="6">
    <source>
        <dbReference type="SAM" id="MobiDB-lite"/>
    </source>
</evidence>
<keyword evidence="3 4" id="KW-0346">Stress response</keyword>
<accession>A0A386HR70</accession>
<evidence type="ECO:0000256" key="4">
    <source>
        <dbReference type="RuleBase" id="RU000639"/>
    </source>
</evidence>
<dbReference type="GO" id="GO:0051087">
    <property type="term" value="F:protein-folding chaperone binding"/>
    <property type="evidence" value="ECO:0007669"/>
    <property type="project" value="InterPro"/>
</dbReference>
<evidence type="ECO:0000256" key="3">
    <source>
        <dbReference type="HAMAP-Rule" id="MF_01151"/>
    </source>
</evidence>
<dbReference type="AlphaFoldDB" id="A0A386HR70"/>
<dbReference type="SUPFAM" id="SSF58014">
    <property type="entry name" value="Coiled-coil domain of nucleotide exchange factor GrpE"/>
    <property type="match status" value="1"/>
</dbReference>
<evidence type="ECO:0000256" key="2">
    <source>
        <dbReference type="ARBA" id="ARBA00023186"/>
    </source>
</evidence>
<proteinExistence type="inferred from homology"/>
<sequence length="185" mass="21159">MSKQENQGKEQEPLEEISENMSAEHNENQPVEEEQFSETEKLQQELDEQKDKFVRLLAEFENYKRRTAKERIELIQTAGKDIIVSLLDVLDDCDRAEKQMQTDTDIKHVKEGASLVFNKFRNIMQAKGVAPLESASKDFDVEQHEAIAEIPAPTPELSGKVIDEVQKGYLLNDKLIRFAKVVVGK</sequence>
<dbReference type="InterPro" id="IPR013805">
    <property type="entry name" value="GrpE_CC"/>
</dbReference>
<dbReference type="Gene3D" id="3.90.20.20">
    <property type="match status" value="1"/>
</dbReference>
<dbReference type="PANTHER" id="PTHR21237">
    <property type="entry name" value="GRPE PROTEIN"/>
    <property type="match status" value="1"/>
</dbReference>
<dbReference type="SUPFAM" id="SSF51064">
    <property type="entry name" value="Head domain of nucleotide exchange factor GrpE"/>
    <property type="match status" value="1"/>
</dbReference>
<dbReference type="GO" id="GO:0051082">
    <property type="term" value="F:unfolded protein binding"/>
    <property type="evidence" value="ECO:0007669"/>
    <property type="project" value="TreeGrafter"/>
</dbReference>
<dbReference type="PANTHER" id="PTHR21237:SF23">
    <property type="entry name" value="GRPE PROTEIN HOMOLOG, MITOCHONDRIAL"/>
    <property type="match status" value="1"/>
</dbReference>
<feature type="compositionally biased region" description="Basic and acidic residues" evidence="6">
    <location>
        <begin position="1"/>
        <end position="12"/>
    </location>
</feature>
<dbReference type="Gene3D" id="2.30.22.10">
    <property type="entry name" value="Head domain of nucleotide exchange factor GrpE"/>
    <property type="match status" value="1"/>
</dbReference>
<dbReference type="PROSITE" id="PS01071">
    <property type="entry name" value="GRPE"/>
    <property type="match status" value="1"/>
</dbReference>
<organism evidence="7 8">
    <name type="scientific">Arachidicoccus soli</name>
    <dbReference type="NCBI Taxonomy" id="2341117"/>
    <lineage>
        <taxon>Bacteria</taxon>
        <taxon>Pseudomonadati</taxon>
        <taxon>Bacteroidota</taxon>
        <taxon>Chitinophagia</taxon>
        <taxon>Chitinophagales</taxon>
        <taxon>Chitinophagaceae</taxon>
        <taxon>Arachidicoccus</taxon>
    </lineage>
</organism>
<dbReference type="GO" id="GO:0006457">
    <property type="term" value="P:protein folding"/>
    <property type="evidence" value="ECO:0007669"/>
    <property type="project" value="InterPro"/>
</dbReference>
<protein>
    <recommendedName>
        <fullName evidence="3 4">Protein GrpE</fullName>
    </recommendedName>
    <alternativeName>
        <fullName evidence="3">HSP-70 cofactor</fullName>
    </alternativeName>
</protein>
<comment type="similarity">
    <text evidence="1 3 5">Belongs to the GrpE family.</text>
</comment>
<evidence type="ECO:0000313" key="8">
    <source>
        <dbReference type="Proteomes" id="UP000266118"/>
    </source>
</evidence>
<dbReference type="InterPro" id="IPR000740">
    <property type="entry name" value="GrpE"/>
</dbReference>
<evidence type="ECO:0000256" key="1">
    <source>
        <dbReference type="ARBA" id="ARBA00009054"/>
    </source>
</evidence>
<feature type="region of interest" description="Disordered" evidence="6">
    <location>
        <begin position="1"/>
        <end position="45"/>
    </location>
</feature>
<dbReference type="GO" id="GO:0005737">
    <property type="term" value="C:cytoplasm"/>
    <property type="evidence" value="ECO:0007669"/>
    <property type="project" value="UniProtKB-SubCell"/>
</dbReference>
<dbReference type="GO" id="GO:0042803">
    <property type="term" value="F:protein homodimerization activity"/>
    <property type="evidence" value="ECO:0007669"/>
    <property type="project" value="InterPro"/>
</dbReference>
<dbReference type="PRINTS" id="PR00773">
    <property type="entry name" value="GRPEPROTEIN"/>
</dbReference>
<dbReference type="EMBL" id="CP032489">
    <property type="protein sequence ID" value="AYD48066.1"/>
    <property type="molecule type" value="Genomic_DNA"/>
</dbReference>
<comment type="subcellular location">
    <subcellularLocation>
        <location evidence="3">Cytoplasm</location>
    </subcellularLocation>
</comment>
<dbReference type="RefSeq" id="WP_119988201.1">
    <property type="nucleotide sequence ID" value="NZ_CP032489.1"/>
</dbReference>
<dbReference type="InterPro" id="IPR009012">
    <property type="entry name" value="GrpE_head"/>
</dbReference>
<dbReference type="Pfam" id="PF01025">
    <property type="entry name" value="GrpE"/>
    <property type="match status" value="1"/>
</dbReference>
<keyword evidence="2 3" id="KW-0143">Chaperone</keyword>
<dbReference type="Proteomes" id="UP000266118">
    <property type="component" value="Chromosome"/>
</dbReference>
<keyword evidence="8" id="KW-1185">Reference proteome</keyword>
<comment type="subunit">
    <text evidence="3">Homodimer.</text>
</comment>
<name>A0A386HR70_9BACT</name>
<dbReference type="HAMAP" id="MF_01151">
    <property type="entry name" value="GrpE"/>
    <property type="match status" value="1"/>
</dbReference>
<dbReference type="OrthoDB" id="9812586at2"/>
<keyword evidence="3" id="KW-0963">Cytoplasm</keyword>
<gene>
    <name evidence="3" type="primary">grpE</name>
    <name evidence="7" type="ORF">D6B99_10980</name>
</gene>
<dbReference type="CDD" id="cd00446">
    <property type="entry name" value="GrpE"/>
    <property type="match status" value="1"/>
</dbReference>
<reference evidence="7 8" key="1">
    <citation type="submission" date="2018-09" db="EMBL/GenBank/DDBJ databases">
        <title>Arachidicoccus sp. nov., a bacterium isolated from soil.</title>
        <authorList>
            <person name="Weon H.-Y."/>
            <person name="Kwon S.-W."/>
            <person name="Lee S.A."/>
        </authorList>
    </citation>
    <scope>NUCLEOTIDE SEQUENCE [LARGE SCALE GENOMIC DNA]</scope>
    <source>
        <strain evidence="7 8">KIS59-12</strain>
    </source>
</reference>